<dbReference type="PANTHER" id="PTHR43968">
    <property type="match status" value="1"/>
</dbReference>
<dbReference type="Gene3D" id="3.40.30.10">
    <property type="entry name" value="Glutaredoxin"/>
    <property type="match status" value="1"/>
</dbReference>
<evidence type="ECO:0000313" key="4">
    <source>
        <dbReference type="Proteomes" id="UP000316726"/>
    </source>
</evidence>
<dbReference type="InterPro" id="IPR040079">
    <property type="entry name" value="Glutathione_S-Trfase"/>
</dbReference>
<protein>
    <submittedName>
        <fullName evidence="3">Glutathione S-transferase</fullName>
    </submittedName>
</protein>
<dbReference type="CDD" id="cd00570">
    <property type="entry name" value="GST_N_family"/>
    <property type="match status" value="1"/>
</dbReference>
<dbReference type="InterPro" id="IPR010987">
    <property type="entry name" value="Glutathione-S-Trfase_C-like"/>
</dbReference>
<name>A0A5B8MU14_9CHLO</name>
<dbReference type="GO" id="GO:0005737">
    <property type="term" value="C:cytoplasm"/>
    <property type="evidence" value="ECO:0007669"/>
    <property type="project" value="TreeGrafter"/>
</dbReference>
<accession>A0A5B8MU14</accession>
<feature type="domain" description="GST C-terminal" evidence="2">
    <location>
        <begin position="120"/>
        <end position="249"/>
    </location>
</feature>
<dbReference type="PANTHER" id="PTHR43968:SF6">
    <property type="entry name" value="GLUTATHIONE S-TRANSFERASE OMEGA"/>
    <property type="match status" value="1"/>
</dbReference>
<dbReference type="Pfam" id="PF13410">
    <property type="entry name" value="GST_C_2"/>
    <property type="match status" value="1"/>
</dbReference>
<reference evidence="3 4" key="1">
    <citation type="submission" date="2018-07" db="EMBL/GenBank/DDBJ databases">
        <title>The complete nuclear genome of the prasinophyte Chloropicon primus (CCMP1205).</title>
        <authorList>
            <person name="Pombert J.-F."/>
            <person name="Otis C."/>
            <person name="Turmel M."/>
            <person name="Lemieux C."/>
        </authorList>
    </citation>
    <scope>NUCLEOTIDE SEQUENCE [LARGE SCALE GENOMIC DNA]</scope>
    <source>
        <strain evidence="3 4">CCMP1205</strain>
    </source>
</reference>
<dbReference type="Pfam" id="PF13417">
    <property type="entry name" value="GST_N_3"/>
    <property type="match status" value="1"/>
</dbReference>
<evidence type="ECO:0000313" key="3">
    <source>
        <dbReference type="EMBL" id="QDZ24003.1"/>
    </source>
</evidence>
<organism evidence="3 4">
    <name type="scientific">Chloropicon primus</name>
    <dbReference type="NCBI Taxonomy" id="1764295"/>
    <lineage>
        <taxon>Eukaryota</taxon>
        <taxon>Viridiplantae</taxon>
        <taxon>Chlorophyta</taxon>
        <taxon>Chloropicophyceae</taxon>
        <taxon>Chloropicales</taxon>
        <taxon>Chloropicaceae</taxon>
        <taxon>Chloropicon</taxon>
    </lineage>
</organism>
<dbReference type="STRING" id="1764295.A0A5B8MU14"/>
<dbReference type="PROSITE" id="PS50404">
    <property type="entry name" value="GST_NTER"/>
    <property type="match status" value="1"/>
</dbReference>
<dbReference type="SFLD" id="SFLDG00358">
    <property type="entry name" value="Main_(cytGST)"/>
    <property type="match status" value="1"/>
</dbReference>
<dbReference type="AlphaFoldDB" id="A0A5B8MU14"/>
<dbReference type="CDD" id="cd00299">
    <property type="entry name" value="GST_C_family"/>
    <property type="match status" value="1"/>
</dbReference>
<dbReference type="SUPFAM" id="SSF47616">
    <property type="entry name" value="GST C-terminal domain-like"/>
    <property type="match status" value="1"/>
</dbReference>
<sequence length="277" mass="31257">MEGSRATTRRAGTRAVGLAQAARGRAVRAMSGSAKLYDIPVSNNGARCRIAIYAKGLEDKIDIVPPSDLGGIKSEEYMALNPKGKMPLLITEGGIALWESEVILQYILDKYDGPSFTLETPEERALCALSTKIFDTYMQPIQGCLYRVSESAEQRASELKVMDENLHTLEDYCSGGEYFCGPSPSSADMSLFPSFVFFEFMLERHFGWKDWGYEKPKLKSWYDNLKSGGDGSEFTKHTRRVYDEIYQALVAWEEGGRWETTGVNAHKKEEEYKWVYP</sequence>
<dbReference type="SUPFAM" id="SSF52833">
    <property type="entry name" value="Thioredoxin-like"/>
    <property type="match status" value="1"/>
</dbReference>
<dbReference type="GO" id="GO:0016740">
    <property type="term" value="F:transferase activity"/>
    <property type="evidence" value="ECO:0007669"/>
    <property type="project" value="UniProtKB-KW"/>
</dbReference>
<dbReference type="OrthoDB" id="422574at2759"/>
<dbReference type="Proteomes" id="UP000316726">
    <property type="component" value="Chromosome 12"/>
</dbReference>
<dbReference type="Gene3D" id="1.20.1050.10">
    <property type="match status" value="1"/>
</dbReference>
<dbReference type="SFLD" id="SFLDS00019">
    <property type="entry name" value="Glutathione_Transferase_(cytos"/>
    <property type="match status" value="1"/>
</dbReference>
<dbReference type="InterPro" id="IPR004045">
    <property type="entry name" value="Glutathione_S-Trfase_N"/>
</dbReference>
<proteinExistence type="predicted"/>
<dbReference type="PROSITE" id="PS50405">
    <property type="entry name" value="GST_CTER"/>
    <property type="match status" value="1"/>
</dbReference>
<dbReference type="InterPro" id="IPR036282">
    <property type="entry name" value="Glutathione-S-Trfase_C_sf"/>
</dbReference>
<dbReference type="InterPro" id="IPR050983">
    <property type="entry name" value="GST_Omega/HSP26"/>
</dbReference>
<evidence type="ECO:0000259" key="2">
    <source>
        <dbReference type="PROSITE" id="PS50405"/>
    </source>
</evidence>
<feature type="domain" description="GST N-terminal" evidence="1">
    <location>
        <begin position="32"/>
        <end position="115"/>
    </location>
</feature>
<evidence type="ECO:0000259" key="1">
    <source>
        <dbReference type="PROSITE" id="PS50404"/>
    </source>
</evidence>
<keyword evidence="4" id="KW-1185">Reference proteome</keyword>
<dbReference type="InterPro" id="IPR036249">
    <property type="entry name" value="Thioredoxin-like_sf"/>
</dbReference>
<dbReference type="EMBL" id="CP031045">
    <property type="protein sequence ID" value="QDZ24003.1"/>
    <property type="molecule type" value="Genomic_DNA"/>
</dbReference>
<keyword evidence="3" id="KW-0808">Transferase</keyword>
<gene>
    <name evidence="3" type="ORF">A3770_12p65210</name>
</gene>